<dbReference type="STRING" id="1090615.SAMN04515671_2433"/>
<evidence type="ECO:0000313" key="1">
    <source>
        <dbReference type="EMBL" id="SDO94514.1"/>
    </source>
</evidence>
<dbReference type="EMBL" id="LT629710">
    <property type="protein sequence ID" value="SDO94514.1"/>
    <property type="molecule type" value="Genomic_DNA"/>
</dbReference>
<evidence type="ECO:0000313" key="2">
    <source>
        <dbReference type="Proteomes" id="UP000198741"/>
    </source>
</evidence>
<keyword evidence="2" id="KW-1185">Reference proteome</keyword>
<sequence length="333" mass="37570">MQVGGRGREPPGTTERPSISWTIVAVTTPGDPHTILHRRSWVEFEQAHAQEVDSITRDHLSRSSANRTHPVEDFLFTYYSLRPSQLRRWYPGAGTALLDAPERTDWRFHRELDIPGEGRANAADVASFLQARGPSVAFIRQLLTRTVAAPPQFGCFGLHEWAMVYRSADDRRHLDWPLRLGSGGTDQVVEDHQIRCSHYDAFRFFTPAARPLNLLAPDLWTRDRMEQPGCLHASMDLYKWAYRLTPLVGSAVLLDCFRLARDVREVDMRASPYDLTGLGYAPITIETPAGKAEYVAAQRAFADRGQALRGRLVDELDSACEGFRLPEVADRVT</sequence>
<organism evidence="1 2">
    <name type="scientific">Nakamurella panacisegetis</name>
    <dbReference type="NCBI Taxonomy" id="1090615"/>
    <lineage>
        <taxon>Bacteria</taxon>
        <taxon>Bacillati</taxon>
        <taxon>Actinomycetota</taxon>
        <taxon>Actinomycetes</taxon>
        <taxon>Nakamurellales</taxon>
        <taxon>Nakamurellaceae</taxon>
        <taxon>Nakamurella</taxon>
    </lineage>
</organism>
<dbReference type="Proteomes" id="UP000198741">
    <property type="component" value="Chromosome I"/>
</dbReference>
<proteinExistence type="predicted"/>
<reference evidence="1 2" key="1">
    <citation type="submission" date="2016-10" db="EMBL/GenBank/DDBJ databases">
        <authorList>
            <person name="de Groot N.N."/>
        </authorList>
    </citation>
    <scope>NUCLEOTIDE SEQUENCE [LARGE SCALE GENOMIC DNA]</scope>
    <source>
        <strain evidence="2">P4-7,KCTC 19426,CECT 7604</strain>
    </source>
</reference>
<evidence type="ECO:0008006" key="3">
    <source>
        <dbReference type="Google" id="ProtNLM"/>
    </source>
</evidence>
<gene>
    <name evidence="1" type="ORF">SAMN04515671_2433</name>
</gene>
<dbReference type="AlphaFoldDB" id="A0A1H0NP80"/>
<name>A0A1H0NP80_9ACTN</name>
<accession>A0A1H0NP80</accession>
<protein>
    <recommendedName>
        <fullName evidence="3">3-methyladenine DNA glycosylase</fullName>
    </recommendedName>
</protein>